<name>A0A0F9DMK9_9ZZZZ</name>
<protein>
    <recommendedName>
        <fullName evidence="2">Sigma-54 factor interaction domain-containing protein</fullName>
    </recommendedName>
</protein>
<dbReference type="InterPro" id="IPR027417">
    <property type="entry name" value="P-loop_NTPase"/>
</dbReference>
<accession>A0A0F9DMK9</accession>
<evidence type="ECO:0000313" key="1">
    <source>
        <dbReference type="EMBL" id="KKL62914.1"/>
    </source>
</evidence>
<organism evidence="1">
    <name type="scientific">marine sediment metagenome</name>
    <dbReference type="NCBI Taxonomy" id="412755"/>
    <lineage>
        <taxon>unclassified sequences</taxon>
        <taxon>metagenomes</taxon>
        <taxon>ecological metagenomes</taxon>
    </lineage>
</organism>
<evidence type="ECO:0008006" key="2">
    <source>
        <dbReference type="Google" id="ProtNLM"/>
    </source>
</evidence>
<dbReference type="AlphaFoldDB" id="A0A0F9DMK9"/>
<dbReference type="EMBL" id="LAZR01028341">
    <property type="protein sequence ID" value="KKL62914.1"/>
    <property type="molecule type" value="Genomic_DNA"/>
</dbReference>
<reference evidence="1" key="1">
    <citation type="journal article" date="2015" name="Nature">
        <title>Complex archaea that bridge the gap between prokaryotes and eukaryotes.</title>
        <authorList>
            <person name="Spang A."/>
            <person name="Saw J.H."/>
            <person name="Jorgensen S.L."/>
            <person name="Zaremba-Niedzwiedzka K."/>
            <person name="Martijn J."/>
            <person name="Lind A.E."/>
            <person name="van Eijk R."/>
            <person name="Schleper C."/>
            <person name="Guy L."/>
            <person name="Ettema T.J."/>
        </authorList>
    </citation>
    <scope>NUCLEOTIDE SEQUENCE</scope>
</reference>
<comment type="caution">
    <text evidence="1">The sequence shown here is derived from an EMBL/GenBank/DDBJ whole genome shotgun (WGS) entry which is preliminary data.</text>
</comment>
<dbReference type="Gene3D" id="3.40.50.300">
    <property type="entry name" value="P-loop containing nucleotide triphosphate hydrolases"/>
    <property type="match status" value="1"/>
</dbReference>
<gene>
    <name evidence="1" type="ORF">LCGC14_2180410</name>
</gene>
<dbReference type="SUPFAM" id="SSF52540">
    <property type="entry name" value="P-loop containing nucleoside triphosphate hydrolases"/>
    <property type="match status" value="1"/>
</dbReference>
<proteinExistence type="predicted"/>
<sequence>MEYSVAERELMFRNLAGNPVARHVAERALQIEDEEEAKRKENPDLYPWMGFEWHAIPAQPAQLNQLSIDELLVTGGGRNTYRSRSTSTYKLKQPELVRECLEKLGEIEEGQEESEVPTDLFDFILGHDELKDLLWRSLDAERPVHILMVGPPASAKSMFLGELARLPFSRFTLGGGTSKAGLADFLLEFRPRYLIIDEIDKMPMTEQSILLSLMESGIVARLKKRMREIETITTTVFAAANRDNNIWPELKSRFFSVHLKEYSEADFISISRAVLITREKVDPGLASIISGLLSHYTRDVREAIHLGRLCKTEEDVRSLMRLKYPSKGLF</sequence>